<evidence type="ECO:0000256" key="4">
    <source>
        <dbReference type="SAM" id="Phobius"/>
    </source>
</evidence>
<dbReference type="InterPro" id="IPR020846">
    <property type="entry name" value="MFS_dom"/>
</dbReference>
<name>A0A1N7PC46_9BACT</name>
<feature type="transmembrane region" description="Helical" evidence="4">
    <location>
        <begin position="371"/>
        <end position="387"/>
    </location>
</feature>
<keyword evidence="3 4" id="KW-0472">Membrane</keyword>
<accession>A0A1N7PC46</accession>
<organism evidence="6 7">
    <name type="scientific">Belliella pelovolcani</name>
    <dbReference type="NCBI Taxonomy" id="529505"/>
    <lineage>
        <taxon>Bacteria</taxon>
        <taxon>Pseudomonadati</taxon>
        <taxon>Bacteroidota</taxon>
        <taxon>Cytophagia</taxon>
        <taxon>Cytophagales</taxon>
        <taxon>Cyclobacteriaceae</taxon>
        <taxon>Belliella</taxon>
    </lineage>
</organism>
<evidence type="ECO:0000256" key="3">
    <source>
        <dbReference type="ARBA" id="ARBA00023136"/>
    </source>
</evidence>
<keyword evidence="7" id="KW-1185">Reference proteome</keyword>
<dbReference type="STRING" id="529505.SAMN05421761_11551"/>
<feature type="transmembrane region" description="Helical" evidence="4">
    <location>
        <begin position="214"/>
        <end position="236"/>
    </location>
</feature>
<evidence type="ECO:0000259" key="5">
    <source>
        <dbReference type="PROSITE" id="PS50850"/>
    </source>
</evidence>
<feature type="transmembrane region" description="Helical" evidence="4">
    <location>
        <begin position="52"/>
        <end position="71"/>
    </location>
</feature>
<gene>
    <name evidence="6" type="ORF">SAMN05421761_11551</name>
</gene>
<dbReference type="OrthoDB" id="9797740at2"/>
<evidence type="ECO:0000313" key="7">
    <source>
        <dbReference type="Proteomes" id="UP000186026"/>
    </source>
</evidence>
<reference evidence="7" key="1">
    <citation type="submission" date="2017-01" db="EMBL/GenBank/DDBJ databases">
        <authorList>
            <person name="Varghese N."/>
            <person name="Submissions S."/>
        </authorList>
    </citation>
    <scope>NUCLEOTIDE SEQUENCE [LARGE SCALE GENOMIC DNA]</scope>
    <source>
        <strain evidence="7">DSM 46698</strain>
    </source>
</reference>
<dbReference type="RefSeq" id="WP_076502559.1">
    <property type="nucleotide sequence ID" value="NZ_FTOP01000015.1"/>
</dbReference>
<proteinExistence type="predicted"/>
<dbReference type="CDD" id="cd17339">
    <property type="entry name" value="MFS_NIMT_CynX_like"/>
    <property type="match status" value="1"/>
</dbReference>
<evidence type="ECO:0000313" key="6">
    <source>
        <dbReference type="EMBL" id="SIT08151.1"/>
    </source>
</evidence>
<protein>
    <submittedName>
        <fullName evidence="6">MFS transporter, CP family, cyanate transporter</fullName>
    </submittedName>
</protein>
<feature type="transmembrane region" description="Helical" evidence="4">
    <location>
        <begin position="279"/>
        <end position="299"/>
    </location>
</feature>
<feature type="transmembrane region" description="Helical" evidence="4">
    <location>
        <begin position="248"/>
        <end position="272"/>
    </location>
</feature>
<feature type="transmembrane region" description="Helical" evidence="4">
    <location>
        <begin position="106"/>
        <end position="128"/>
    </location>
</feature>
<feature type="transmembrane region" description="Helical" evidence="4">
    <location>
        <begin position="12"/>
        <end position="32"/>
    </location>
</feature>
<dbReference type="Pfam" id="PF07690">
    <property type="entry name" value="MFS_1"/>
    <property type="match status" value="1"/>
</dbReference>
<evidence type="ECO:0000256" key="2">
    <source>
        <dbReference type="ARBA" id="ARBA00022989"/>
    </source>
</evidence>
<dbReference type="EMBL" id="FTOP01000015">
    <property type="protein sequence ID" value="SIT08151.1"/>
    <property type="molecule type" value="Genomic_DNA"/>
</dbReference>
<feature type="transmembrane region" description="Helical" evidence="4">
    <location>
        <begin position="140"/>
        <end position="161"/>
    </location>
</feature>
<feature type="transmembrane region" description="Helical" evidence="4">
    <location>
        <begin position="305"/>
        <end position="326"/>
    </location>
</feature>
<dbReference type="Gene3D" id="1.20.1250.20">
    <property type="entry name" value="MFS general substrate transporter like domains"/>
    <property type="match status" value="1"/>
</dbReference>
<evidence type="ECO:0000256" key="1">
    <source>
        <dbReference type="ARBA" id="ARBA00022692"/>
    </source>
</evidence>
<dbReference type="AlphaFoldDB" id="A0A1N7PC46"/>
<feature type="transmembrane region" description="Helical" evidence="4">
    <location>
        <begin position="173"/>
        <end position="193"/>
    </location>
</feature>
<feature type="transmembrane region" description="Helical" evidence="4">
    <location>
        <begin position="83"/>
        <end position="100"/>
    </location>
</feature>
<sequence length="401" mass="43447">MPTKQTSQPLYLQPWFLFLGIMLVAFNLRPSITAVGPLIPMIREDLELSNGWAGFLTTLPLLTFATFSLFSAAIGKRLGNAKAILLALFILLAGSIIRVIGGPDWLFIGTGLTGIGIVICNVLLIPLIKNRLPQKIGIVTASYTTGMTLTAAIASGISAPLAIDLNLGWRGSLLAWAILIVVGIILWFPQVKFPKPPVNMNDTEPKVNVWKSRLAWQVSMFMGVQSLLFFTLVAWLPDMMIDRGLSAVEAGVLISLMQIIGLVGTFLAPIIAVKFKDQVGIVLALGALYILGFSSLFIHELWVNYIGLTFVGFGLGSSISLAYTLIGLRTGTEKVTASLSGMSQSTGYYLAALGPLLFGITFDLFGNWNHLIYLMLLCSLLFTFFGVKSGRARIIGQKTVK</sequence>
<dbReference type="PROSITE" id="PS50850">
    <property type="entry name" value="MFS"/>
    <property type="match status" value="1"/>
</dbReference>
<dbReference type="InterPro" id="IPR011701">
    <property type="entry name" value="MFS"/>
</dbReference>
<keyword evidence="1 4" id="KW-0812">Transmembrane</keyword>
<dbReference type="InterPro" id="IPR036259">
    <property type="entry name" value="MFS_trans_sf"/>
</dbReference>
<dbReference type="SUPFAM" id="SSF103473">
    <property type="entry name" value="MFS general substrate transporter"/>
    <property type="match status" value="1"/>
</dbReference>
<dbReference type="InterPro" id="IPR052524">
    <property type="entry name" value="MFS_Cyanate_Porter"/>
</dbReference>
<dbReference type="GO" id="GO:0022857">
    <property type="term" value="F:transmembrane transporter activity"/>
    <property type="evidence" value="ECO:0007669"/>
    <property type="project" value="InterPro"/>
</dbReference>
<dbReference type="Proteomes" id="UP000186026">
    <property type="component" value="Unassembled WGS sequence"/>
</dbReference>
<dbReference type="PANTHER" id="PTHR23523">
    <property type="match status" value="1"/>
</dbReference>
<keyword evidence="2 4" id="KW-1133">Transmembrane helix</keyword>
<dbReference type="PANTHER" id="PTHR23523:SF2">
    <property type="entry name" value="2-NITROIMIDAZOLE TRANSPORTER"/>
    <property type="match status" value="1"/>
</dbReference>
<feature type="domain" description="Major facilitator superfamily (MFS) profile" evidence="5">
    <location>
        <begin position="13"/>
        <end position="391"/>
    </location>
</feature>
<feature type="transmembrane region" description="Helical" evidence="4">
    <location>
        <begin position="347"/>
        <end position="365"/>
    </location>
</feature>